<evidence type="ECO:0008006" key="6">
    <source>
        <dbReference type="Google" id="ProtNLM"/>
    </source>
</evidence>
<dbReference type="AlphaFoldDB" id="A0A1F6GAW4"/>
<dbReference type="PANTHER" id="PTHR46401">
    <property type="entry name" value="GLYCOSYLTRANSFERASE WBBK-RELATED"/>
    <property type="match status" value="1"/>
</dbReference>
<reference evidence="4 5" key="1">
    <citation type="journal article" date="2016" name="Nat. Commun.">
        <title>Thousands of microbial genomes shed light on interconnected biogeochemical processes in an aquifer system.</title>
        <authorList>
            <person name="Anantharaman K."/>
            <person name="Brown C.T."/>
            <person name="Hug L.A."/>
            <person name="Sharon I."/>
            <person name="Castelle C.J."/>
            <person name="Probst A.J."/>
            <person name="Thomas B.C."/>
            <person name="Singh A."/>
            <person name="Wilkins M.J."/>
            <person name="Karaoz U."/>
            <person name="Brodie E.L."/>
            <person name="Williams K.H."/>
            <person name="Hubbard S.S."/>
            <person name="Banfield J.F."/>
        </authorList>
    </citation>
    <scope>NUCLEOTIDE SEQUENCE [LARGE SCALE GENOMIC DNA]</scope>
</reference>
<dbReference type="Pfam" id="PF13439">
    <property type="entry name" value="Glyco_transf_4"/>
    <property type="match status" value="1"/>
</dbReference>
<feature type="domain" description="Glycosyl transferase family 1" evidence="2">
    <location>
        <begin position="196"/>
        <end position="355"/>
    </location>
</feature>
<evidence type="ECO:0000256" key="1">
    <source>
        <dbReference type="ARBA" id="ARBA00022679"/>
    </source>
</evidence>
<dbReference type="PANTHER" id="PTHR46401:SF2">
    <property type="entry name" value="GLYCOSYLTRANSFERASE WBBK-RELATED"/>
    <property type="match status" value="1"/>
</dbReference>
<dbReference type="SUPFAM" id="SSF53756">
    <property type="entry name" value="UDP-Glycosyltransferase/glycogen phosphorylase"/>
    <property type="match status" value="2"/>
</dbReference>
<proteinExistence type="predicted"/>
<dbReference type="CDD" id="cd03801">
    <property type="entry name" value="GT4_PimA-like"/>
    <property type="match status" value="1"/>
</dbReference>
<evidence type="ECO:0000259" key="3">
    <source>
        <dbReference type="Pfam" id="PF13439"/>
    </source>
</evidence>
<evidence type="ECO:0000313" key="5">
    <source>
        <dbReference type="Proteomes" id="UP000178449"/>
    </source>
</evidence>
<dbReference type="STRING" id="1817772.A2527_08725"/>
<accession>A0A1F6GAW4</accession>
<feature type="domain" description="Glycosyl transferase family 1" evidence="2">
    <location>
        <begin position="591"/>
        <end position="740"/>
    </location>
</feature>
<feature type="domain" description="Glycosyltransferase subfamily 4-like N-terminal" evidence="3">
    <location>
        <begin position="23"/>
        <end position="176"/>
    </location>
</feature>
<comment type="caution">
    <text evidence="4">The sequence shown here is derived from an EMBL/GenBank/DDBJ whole genome shotgun (WGS) entry which is preliminary data.</text>
</comment>
<dbReference type="GO" id="GO:0009103">
    <property type="term" value="P:lipopolysaccharide biosynthetic process"/>
    <property type="evidence" value="ECO:0007669"/>
    <property type="project" value="TreeGrafter"/>
</dbReference>
<dbReference type="FunFam" id="3.40.50.2000:FF:000119">
    <property type="entry name" value="Glycosyl transferase group 1"/>
    <property type="match status" value="1"/>
</dbReference>
<dbReference type="EMBL" id="MFNE01000026">
    <property type="protein sequence ID" value="OGG95245.1"/>
    <property type="molecule type" value="Genomic_DNA"/>
</dbReference>
<dbReference type="Pfam" id="PF00534">
    <property type="entry name" value="Glycos_transf_1"/>
    <property type="match status" value="2"/>
</dbReference>
<keyword evidence="1" id="KW-0808">Transferase</keyword>
<dbReference type="GO" id="GO:0016757">
    <property type="term" value="F:glycosyltransferase activity"/>
    <property type="evidence" value="ECO:0007669"/>
    <property type="project" value="InterPro"/>
</dbReference>
<organism evidence="4 5">
    <name type="scientific">Candidatus Lambdaproteobacteria bacterium RIFOXYD2_FULL_50_16</name>
    <dbReference type="NCBI Taxonomy" id="1817772"/>
    <lineage>
        <taxon>Bacteria</taxon>
        <taxon>Pseudomonadati</taxon>
        <taxon>Pseudomonadota</taxon>
        <taxon>Candidatus Lambdaproteobacteria</taxon>
    </lineage>
</organism>
<dbReference type="Proteomes" id="UP000178449">
    <property type="component" value="Unassembled WGS sequence"/>
</dbReference>
<evidence type="ECO:0000259" key="2">
    <source>
        <dbReference type="Pfam" id="PF00534"/>
    </source>
</evidence>
<protein>
    <recommendedName>
        <fullName evidence="6">Glycosyl transferase family 1</fullName>
    </recommendedName>
</protein>
<dbReference type="InterPro" id="IPR001296">
    <property type="entry name" value="Glyco_trans_1"/>
</dbReference>
<dbReference type="Gene3D" id="3.40.50.2000">
    <property type="entry name" value="Glycogen Phosphorylase B"/>
    <property type="match status" value="4"/>
</dbReference>
<dbReference type="CDD" id="cd03809">
    <property type="entry name" value="GT4_MtfB-like"/>
    <property type="match status" value="1"/>
</dbReference>
<name>A0A1F6GAW4_9PROT</name>
<evidence type="ECO:0000313" key="4">
    <source>
        <dbReference type="EMBL" id="OGG95245.1"/>
    </source>
</evidence>
<dbReference type="InterPro" id="IPR028098">
    <property type="entry name" value="Glyco_trans_4-like_N"/>
</dbReference>
<gene>
    <name evidence="4" type="ORF">A2527_08725</name>
</gene>
<sequence>MNVENKYLLQSPVYLDCRHFDGSGIGTYIGNLIRHYNTIASGHPIEILAREEHIPGIRSFSKFNIRPYNDPIYSIREQFKWLTKIDPFGLLHVPHYNAPLFYPGQLITTVHDVCHVAMRQFFPGFLKRIYSRDFLRLVLNKTDYVITVSEFSRSEIIKYFQIPEEKIRVIYNGVDPLFRPVVPADRQAVLDRHGLPKEFFLFIGNVKPHKNIFGLVTSYRIALEQRPDLPPLVILGQYKNLLTGIPGLKEQVQDKKLKNKIIFTGYLPTDDLPAIYSAAQLFLFPSFYEGFGLPTLEAMACGTPVITSNCASIPEVVGDSALLVDPYNPEGMAQAILNLSEKTDLQEYYREKGLKHVKKFSWEKSAREHLDIYALAQSQARHRISRPLPVVKLAPRRTNILFLDQYGDRVGGGQVILLDIMEKFRESELWDIHISVPNEGSFTKKLKEHGFSYWTVPTWSPTYENSLITELSRYLFSSVKSTYLLSKKIKKYNIDVIYCNGGRTFLSGSLLSLLFPLKVFWHLHLILDRQQKRVVTFFGRLPSVKSILSVSNTLEKQYQNDAIYNKIHTVANWVSPLLFQVPRVRRKPFLQTPIRIGVVGLICQAKGQSTILTALESWGQVLPIKLLIYGEPLLTEEKAWAEFQSHINRLIKRGWDITYAGFEQDTIKIYDNLDLLVVPSIVPEAFGLTAIEAMAREVVVVSNRSGALVEIIQDQENGFLYNASQPKELPQLIQNLLNGQYDISAIRAKGVKTVQDCYHPEVQLAKLHDLVAQDVALT</sequence>